<dbReference type="InterPro" id="IPR017939">
    <property type="entry name" value="G-Glutamylcylcotransferase"/>
</dbReference>
<dbReference type="OrthoDB" id="5401862at2"/>
<keyword evidence="5" id="KW-1185">Reference proteome</keyword>
<gene>
    <name evidence="4" type="ORF">SAMN02745148_00026</name>
</gene>
<dbReference type="AlphaFoldDB" id="A0A1M4S9J4"/>
<dbReference type="GO" id="GO:0003839">
    <property type="term" value="F:gamma-glutamylcyclotransferase activity"/>
    <property type="evidence" value="ECO:0007669"/>
    <property type="project" value="InterPro"/>
</dbReference>
<evidence type="ECO:0000259" key="3">
    <source>
        <dbReference type="Pfam" id="PF06094"/>
    </source>
</evidence>
<dbReference type="InterPro" id="IPR036568">
    <property type="entry name" value="GGCT-like_sf"/>
</dbReference>
<dbReference type="InterPro" id="IPR009288">
    <property type="entry name" value="AIG2-like_dom"/>
</dbReference>
<accession>A0A1M4S9J4</accession>
<sequence>MPYYFAYGSNMNVQRVAARIGETRRALPGVLPGFQLRFDKASRIPGIAHANVAAHPGHEVEGALFELIEPGQIELMDPFEGVPRDYRRERHTIETAEGGIEAWVYIAQPERIRPSLRPAREYLEHLLAGEAFLSTDYHDRLARVEAVEGLCDTTLTMLGLSRYTPR</sequence>
<organism evidence="4 5">
    <name type="scientific">Modicisalibacter ilicicola DSM 19980</name>
    <dbReference type="NCBI Taxonomy" id="1121942"/>
    <lineage>
        <taxon>Bacteria</taxon>
        <taxon>Pseudomonadati</taxon>
        <taxon>Pseudomonadota</taxon>
        <taxon>Gammaproteobacteria</taxon>
        <taxon>Oceanospirillales</taxon>
        <taxon>Halomonadaceae</taxon>
        <taxon>Modicisalibacter</taxon>
    </lineage>
</organism>
<evidence type="ECO:0000256" key="2">
    <source>
        <dbReference type="PIRSR" id="PIRSR617939-2"/>
    </source>
</evidence>
<dbReference type="CDD" id="cd06661">
    <property type="entry name" value="GGCT_like"/>
    <property type="match status" value="1"/>
</dbReference>
<dbReference type="SUPFAM" id="SSF110857">
    <property type="entry name" value="Gamma-glutamyl cyclotransferase-like"/>
    <property type="match status" value="1"/>
</dbReference>
<dbReference type="PANTHER" id="PTHR12935:SF0">
    <property type="entry name" value="GAMMA-GLUTAMYLCYCLOTRANSFERASE"/>
    <property type="match status" value="1"/>
</dbReference>
<dbReference type="GO" id="GO:0016740">
    <property type="term" value="F:transferase activity"/>
    <property type="evidence" value="ECO:0007669"/>
    <property type="project" value="UniProtKB-KW"/>
</dbReference>
<evidence type="ECO:0000313" key="5">
    <source>
        <dbReference type="Proteomes" id="UP000184346"/>
    </source>
</evidence>
<keyword evidence="4" id="KW-0808">Transferase</keyword>
<dbReference type="Pfam" id="PF06094">
    <property type="entry name" value="GGACT"/>
    <property type="match status" value="1"/>
</dbReference>
<keyword evidence="1" id="KW-0456">Lyase</keyword>
<dbReference type="Proteomes" id="UP000184346">
    <property type="component" value="Unassembled WGS sequence"/>
</dbReference>
<dbReference type="EMBL" id="FQUJ01000002">
    <property type="protein sequence ID" value="SHE28838.1"/>
    <property type="molecule type" value="Genomic_DNA"/>
</dbReference>
<reference evidence="4 5" key="1">
    <citation type="submission" date="2016-11" db="EMBL/GenBank/DDBJ databases">
        <authorList>
            <person name="Jaros S."/>
            <person name="Januszkiewicz K."/>
            <person name="Wedrychowicz H."/>
        </authorList>
    </citation>
    <scope>NUCLEOTIDE SEQUENCE [LARGE SCALE GENOMIC DNA]</scope>
    <source>
        <strain evidence="4 5">DSM 19980</strain>
    </source>
</reference>
<feature type="domain" description="Gamma-glutamylcyclotransferase AIG2-like" evidence="3">
    <location>
        <begin position="4"/>
        <end position="110"/>
    </location>
</feature>
<evidence type="ECO:0000313" key="4">
    <source>
        <dbReference type="EMBL" id="SHE28838.1"/>
    </source>
</evidence>
<dbReference type="PANTHER" id="PTHR12935">
    <property type="entry name" value="GAMMA-GLUTAMYLCYCLOTRANSFERASE"/>
    <property type="match status" value="1"/>
</dbReference>
<dbReference type="RefSeq" id="WP_072818426.1">
    <property type="nucleotide sequence ID" value="NZ_FQUJ01000002.1"/>
</dbReference>
<dbReference type="STRING" id="1121942.SAMN02745148_00026"/>
<name>A0A1M4S9J4_9GAMM</name>
<proteinExistence type="predicted"/>
<feature type="binding site" evidence="2">
    <location>
        <begin position="4"/>
        <end position="9"/>
    </location>
    <ligand>
        <name>substrate</name>
    </ligand>
</feature>
<dbReference type="InterPro" id="IPR013024">
    <property type="entry name" value="GGCT-like"/>
</dbReference>
<evidence type="ECO:0000256" key="1">
    <source>
        <dbReference type="ARBA" id="ARBA00023239"/>
    </source>
</evidence>
<protein>
    <submittedName>
        <fullName evidence="4">Uncharacterized conserved protein YtfP, gamma-glutamylcyclotransferase (GGCT)/AIG2-like family</fullName>
    </submittedName>
</protein>
<dbReference type="Gene3D" id="3.10.490.10">
    <property type="entry name" value="Gamma-glutamyl cyclotransferase-like"/>
    <property type="match status" value="1"/>
</dbReference>